<dbReference type="InterPro" id="IPR016160">
    <property type="entry name" value="Ald_DH_CS_CYS"/>
</dbReference>
<keyword evidence="7" id="KW-1185">Reference proteome</keyword>
<dbReference type="Gene3D" id="3.40.309.10">
    <property type="entry name" value="Aldehyde Dehydrogenase, Chain A, domain 2"/>
    <property type="match status" value="1"/>
</dbReference>
<evidence type="ECO:0000313" key="6">
    <source>
        <dbReference type="EMBL" id="GMA85571.1"/>
    </source>
</evidence>
<dbReference type="InterPro" id="IPR016161">
    <property type="entry name" value="Ald_DH/histidinol_DH"/>
</dbReference>
<accession>A0ABQ6JBM0</accession>
<reference evidence="7" key="1">
    <citation type="journal article" date="2019" name="Int. J. Syst. Evol. Microbiol.">
        <title>The Global Catalogue of Microorganisms (GCM) 10K type strain sequencing project: providing services to taxonomists for standard genome sequencing and annotation.</title>
        <authorList>
            <consortium name="The Broad Institute Genomics Platform"/>
            <consortium name="The Broad Institute Genome Sequencing Center for Infectious Disease"/>
            <person name="Wu L."/>
            <person name="Ma J."/>
        </authorList>
    </citation>
    <scope>NUCLEOTIDE SEQUENCE [LARGE SCALE GENOMIC DNA]</scope>
    <source>
        <strain evidence="7">NBRC 108730</strain>
    </source>
</reference>
<dbReference type="InterPro" id="IPR029510">
    <property type="entry name" value="Ald_DH_CS_GLU"/>
</dbReference>
<dbReference type="InterPro" id="IPR015590">
    <property type="entry name" value="Aldehyde_DH_dom"/>
</dbReference>
<evidence type="ECO:0000256" key="4">
    <source>
        <dbReference type="SAM" id="MobiDB-lite"/>
    </source>
</evidence>
<keyword evidence="1 3" id="KW-0560">Oxidoreductase</keyword>
<evidence type="ECO:0000256" key="2">
    <source>
        <dbReference type="PROSITE-ProRule" id="PRU10007"/>
    </source>
</evidence>
<evidence type="ECO:0000259" key="5">
    <source>
        <dbReference type="Pfam" id="PF00171"/>
    </source>
</evidence>
<dbReference type="Pfam" id="PF00171">
    <property type="entry name" value="Aldedh"/>
    <property type="match status" value="1"/>
</dbReference>
<sequence>MTPLTALLMAEAGARAGLPAGVLNVVTGAGPDVGEHLVAHPGVAMVSFTGGSAVGRRVMSLAAGSAKRVHLELGGKAPFVVFDDADLEAAVHGAVAGALINTGQDCTAATRAIVHRSLHDDFVAGVADLMRAVRLGDPLDDDTDQGPLISRVHQGRVAAHVERARAEGAKVVCGGAAPGGALAAGAYYEPTLVAGIDRTASIWRDEVFGPVLCVVPFDDDDTAIEPGERHRVRPRRLGLDARRRPRRPCHPRDPGRVRLGQRPHPDHQRDAARRRQGVRLRQGHERLLAGGVHERQARDDRPHRHRPQALAPHGVHRPHHHPRRLVRGARVTRRPPQDPLVRQARGAGPRRHQPSCVPRRARGAGAAAALAACAPPTPPVGGAVQVKPPQDLSETEKIVKWANWTAYLDYDDDTKKYPTLEAFTKETGIRVDYSEDVDDNDNLLQQDRAAACATGRTSSATSSSSPTGWRTGSSSRGCASRSSSSRCRTRATCCRPSRTSASTPAASTR</sequence>
<dbReference type="Gene3D" id="3.40.190.10">
    <property type="entry name" value="Periplasmic binding protein-like II"/>
    <property type="match status" value="1"/>
</dbReference>
<feature type="compositionally biased region" description="Basic and acidic residues" evidence="4">
    <location>
        <begin position="282"/>
        <end position="302"/>
    </location>
</feature>
<dbReference type="EMBL" id="BSUZ01000001">
    <property type="protein sequence ID" value="GMA85571.1"/>
    <property type="molecule type" value="Genomic_DNA"/>
</dbReference>
<protein>
    <recommendedName>
        <fullName evidence="5">Aldehyde dehydrogenase domain-containing protein</fullName>
    </recommendedName>
</protein>
<name>A0ABQ6JBM0_9ACTN</name>
<dbReference type="PROSITE" id="PS00687">
    <property type="entry name" value="ALDEHYDE_DEHYDR_GLU"/>
    <property type="match status" value="1"/>
</dbReference>
<dbReference type="Proteomes" id="UP001157017">
    <property type="component" value="Unassembled WGS sequence"/>
</dbReference>
<feature type="compositionally biased region" description="Basic residues" evidence="4">
    <location>
        <begin position="314"/>
        <end position="333"/>
    </location>
</feature>
<organism evidence="6 7">
    <name type="scientific">Angustibacter aerolatus</name>
    <dbReference type="NCBI Taxonomy" id="1162965"/>
    <lineage>
        <taxon>Bacteria</taxon>
        <taxon>Bacillati</taxon>
        <taxon>Actinomycetota</taxon>
        <taxon>Actinomycetes</taxon>
        <taxon>Kineosporiales</taxon>
        <taxon>Kineosporiaceae</taxon>
    </lineage>
</organism>
<feature type="compositionally biased region" description="Basic and acidic residues" evidence="4">
    <location>
        <begin position="263"/>
        <end position="273"/>
    </location>
</feature>
<dbReference type="CDD" id="cd07078">
    <property type="entry name" value="ALDH"/>
    <property type="match status" value="1"/>
</dbReference>
<gene>
    <name evidence="6" type="ORF">GCM10025868_08210</name>
</gene>
<feature type="domain" description="Aldehyde dehydrogenase" evidence="5">
    <location>
        <begin position="2"/>
        <end position="225"/>
    </location>
</feature>
<feature type="active site" evidence="2">
    <location>
        <position position="72"/>
    </location>
</feature>
<comment type="similarity">
    <text evidence="3">Belongs to the aldehyde dehydrogenase family.</text>
</comment>
<evidence type="ECO:0000256" key="3">
    <source>
        <dbReference type="RuleBase" id="RU003345"/>
    </source>
</evidence>
<dbReference type="SUPFAM" id="SSF53720">
    <property type="entry name" value="ALDH-like"/>
    <property type="match status" value="1"/>
</dbReference>
<evidence type="ECO:0000256" key="1">
    <source>
        <dbReference type="ARBA" id="ARBA00023002"/>
    </source>
</evidence>
<dbReference type="PANTHER" id="PTHR11699">
    <property type="entry name" value="ALDEHYDE DEHYDROGENASE-RELATED"/>
    <property type="match status" value="1"/>
</dbReference>
<proteinExistence type="inferred from homology"/>
<dbReference type="PROSITE" id="PS00070">
    <property type="entry name" value="ALDEHYDE_DEHYDR_CYS"/>
    <property type="match status" value="1"/>
</dbReference>
<dbReference type="Gene3D" id="3.40.605.10">
    <property type="entry name" value="Aldehyde Dehydrogenase, Chain A, domain 1"/>
    <property type="match status" value="1"/>
</dbReference>
<feature type="region of interest" description="Disordered" evidence="4">
    <location>
        <begin position="453"/>
        <end position="509"/>
    </location>
</feature>
<evidence type="ECO:0000313" key="7">
    <source>
        <dbReference type="Proteomes" id="UP001157017"/>
    </source>
</evidence>
<feature type="region of interest" description="Disordered" evidence="4">
    <location>
        <begin position="225"/>
        <end position="357"/>
    </location>
</feature>
<dbReference type="InterPro" id="IPR016162">
    <property type="entry name" value="Ald_DH_N"/>
</dbReference>
<comment type="caution">
    <text evidence="6">The sequence shown here is derived from an EMBL/GenBank/DDBJ whole genome shotgun (WGS) entry which is preliminary data.</text>
</comment>
<dbReference type="InterPro" id="IPR016163">
    <property type="entry name" value="Ald_DH_C"/>
</dbReference>